<dbReference type="PANTHER" id="PTHR47245:SF1">
    <property type="entry name" value="FOLDASE PROTEIN PRSA"/>
    <property type="match status" value="1"/>
</dbReference>
<comment type="catalytic activity">
    <reaction evidence="1">
        <text>[protein]-peptidylproline (omega=180) = [protein]-peptidylproline (omega=0)</text>
        <dbReference type="Rhea" id="RHEA:16237"/>
        <dbReference type="Rhea" id="RHEA-COMP:10747"/>
        <dbReference type="Rhea" id="RHEA-COMP:10748"/>
        <dbReference type="ChEBI" id="CHEBI:83833"/>
        <dbReference type="ChEBI" id="CHEBI:83834"/>
        <dbReference type="EC" id="5.2.1.8"/>
    </reaction>
</comment>
<dbReference type="Pfam" id="PF13145">
    <property type="entry name" value="Rotamase_2"/>
    <property type="match status" value="1"/>
</dbReference>
<name>A0A1V4IMI7_9CLOT</name>
<evidence type="ECO:0000256" key="5">
    <source>
        <dbReference type="ARBA" id="ARBA00023235"/>
    </source>
</evidence>
<evidence type="ECO:0000256" key="4">
    <source>
        <dbReference type="ARBA" id="ARBA00023110"/>
    </source>
</evidence>
<dbReference type="PROSITE" id="PS51257">
    <property type="entry name" value="PROKAR_LIPOPROTEIN"/>
    <property type="match status" value="1"/>
</dbReference>
<dbReference type="RefSeq" id="WP_169911613.1">
    <property type="nucleotide sequence ID" value="NZ_MZGV01000025.1"/>
</dbReference>
<dbReference type="PROSITE" id="PS50198">
    <property type="entry name" value="PPIC_PPIASE_2"/>
    <property type="match status" value="1"/>
</dbReference>
<gene>
    <name evidence="9" type="primary">prsA_1</name>
    <name evidence="9" type="ORF">CLORY_24770</name>
</gene>
<dbReference type="Proteomes" id="UP000190080">
    <property type="component" value="Unassembled WGS sequence"/>
</dbReference>
<dbReference type="Pfam" id="PF13624">
    <property type="entry name" value="SurA_N_3"/>
    <property type="match status" value="1"/>
</dbReference>
<dbReference type="SUPFAM" id="SSF54534">
    <property type="entry name" value="FKBP-like"/>
    <property type="match status" value="1"/>
</dbReference>
<accession>A0A1V4IMI7</accession>
<dbReference type="Gene3D" id="3.10.50.40">
    <property type="match status" value="1"/>
</dbReference>
<evidence type="ECO:0000313" key="10">
    <source>
        <dbReference type="Proteomes" id="UP000190080"/>
    </source>
</evidence>
<dbReference type="InterPro" id="IPR046357">
    <property type="entry name" value="PPIase_dom_sf"/>
</dbReference>
<dbReference type="AlphaFoldDB" id="A0A1V4IMI7"/>
<feature type="chain" id="PRO_5038807698" description="peptidylprolyl isomerase" evidence="7">
    <location>
        <begin position="22"/>
        <end position="343"/>
    </location>
</feature>
<dbReference type="GO" id="GO:0003755">
    <property type="term" value="F:peptidyl-prolyl cis-trans isomerase activity"/>
    <property type="evidence" value="ECO:0007669"/>
    <property type="project" value="UniProtKB-KW"/>
</dbReference>
<dbReference type="SUPFAM" id="SSF109998">
    <property type="entry name" value="Triger factor/SurA peptide-binding domain-like"/>
    <property type="match status" value="1"/>
</dbReference>
<dbReference type="EC" id="5.2.1.8" evidence="2"/>
<dbReference type="PANTHER" id="PTHR47245">
    <property type="entry name" value="PEPTIDYLPROLYL ISOMERASE"/>
    <property type="match status" value="1"/>
</dbReference>
<keyword evidence="5 6" id="KW-0413">Isomerase</keyword>
<comment type="caution">
    <text evidence="9">The sequence shown here is derived from an EMBL/GenBank/DDBJ whole genome shotgun (WGS) entry which is preliminary data.</text>
</comment>
<dbReference type="EMBL" id="MZGV01000025">
    <property type="protein sequence ID" value="OPJ61079.1"/>
    <property type="molecule type" value="Genomic_DNA"/>
</dbReference>
<evidence type="ECO:0000256" key="2">
    <source>
        <dbReference type="ARBA" id="ARBA00013194"/>
    </source>
</evidence>
<dbReference type="Gene3D" id="1.10.4030.10">
    <property type="entry name" value="Porin chaperone SurA, peptide-binding domain"/>
    <property type="match status" value="1"/>
</dbReference>
<keyword evidence="10" id="KW-1185">Reference proteome</keyword>
<keyword evidence="3 7" id="KW-0732">Signal</keyword>
<dbReference type="InterPro" id="IPR050245">
    <property type="entry name" value="PrsA_foldase"/>
</dbReference>
<evidence type="ECO:0000256" key="3">
    <source>
        <dbReference type="ARBA" id="ARBA00022729"/>
    </source>
</evidence>
<keyword evidence="4 6" id="KW-0697">Rotamase</keyword>
<evidence type="ECO:0000256" key="1">
    <source>
        <dbReference type="ARBA" id="ARBA00000971"/>
    </source>
</evidence>
<evidence type="ECO:0000313" key="9">
    <source>
        <dbReference type="EMBL" id="OPJ61079.1"/>
    </source>
</evidence>
<dbReference type="InterPro" id="IPR027304">
    <property type="entry name" value="Trigger_fact/SurA_dom_sf"/>
</dbReference>
<dbReference type="InterPro" id="IPR000297">
    <property type="entry name" value="PPIase_PpiC"/>
</dbReference>
<proteinExistence type="predicted"/>
<evidence type="ECO:0000259" key="8">
    <source>
        <dbReference type="PROSITE" id="PS50198"/>
    </source>
</evidence>
<feature type="signal peptide" evidence="7">
    <location>
        <begin position="1"/>
        <end position="21"/>
    </location>
</feature>
<reference evidence="9 10" key="1">
    <citation type="submission" date="2017-03" db="EMBL/GenBank/DDBJ databases">
        <title>Genome sequence of Clostridium oryzae DSM 28571.</title>
        <authorList>
            <person name="Poehlein A."/>
            <person name="Daniel R."/>
        </authorList>
    </citation>
    <scope>NUCLEOTIDE SEQUENCE [LARGE SCALE GENOMIC DNA]</scope>
    <source>
        <strain evidence="9 10">DSM 28571</strain>
    </source>
</reference>
<organism evidence="9 10">
    <name type="scientific">Clostridium oryzae</name>
    <dbReference type="NCBI Taxonomy" id="1450648"/>
    <lineage>
        <taxon>Bacteria</taxon>
        <taxon>Bacillati</taxon>
        <taxon>Bacillota</taxon>
        <taxon>Clostridia</taxon>
        <taxon>Eubacteriales</taxon>
        <taxon>Clostridiaceae</taxon>
        <taxon>Clostridium</taxon>
    </lineage>
</organism>
<feature type="domain" description="PpiC" evidence="8">
    <location>
        <begin position="197"/>
        <end position="288"/>
    </location>
</feature>
<evidence type="ECO:0000256" key="6">
    <source>
        <dbReference type="PROSITE-ProRule" id="PRU00278"/>
    </source>
</evidence>
<evidence type="ECO:0000256" key="7">
    <source>
        <dbReference type="SAM" id="SignalP"/>
    </source>
</evidence>
<sequence>MNRLKKIMAMSVAVIFTLSLSGCIVKTKEAKENTVLAKVGDNKILVSDVNKALKSNIATLKQQYGNDYLENEDAKSQLQQYYESAVDQLVEQKLLYLEAKKKKLVPDLNNIDAEVQKEMDMTKEENFNNNDKQFETGLKNYGYTLKSYKALLKKEMKKSVESFAANRVVYELDKNITVTDDEIKQYYTTNVSKYTNKPGATLYHILVKTKKQAQEIKDRIDKGEKFADLAKKYGTDGTKDKGGELGYYAYDTTELDSDFMAAAKKLKEGEVSGPVHTQFGWHIIKATGVNKKSKVKKLSDVKEEVKSTVLSNKKTEAKNNEITKLKKQYKVKTYKNRISKNMI</sequence>
<dbReference type="STRING" id="1450648.CLORY_24770"/>
<protein>
    <recommendedName>
        <fullName evidence="2">peptidylprolyl isomerase</fullName>
        <ecNumber evidence="2">5.2.1.8</ecNumber>
    </recommendedName>
</protein>